<dbReference type="AlphaFoldDB" id="A0A8X6Q2M4"/>
<evidence type="ECO:0000313" key="1">
    <source>
        <dbReference type="EMBL" id="GFT96766.1"/>
    </source>
</evidence>
<evidence type="ECO:0000313" key="2">
    <source>
        <dbReference type="Proteomes" id="UP000887013"/>
    </source>
</evidence>
<comment type="caution">
    <text evidence="1">The sequence shown here is derived from an EMBL/GenBank/DDBJ whole genome shotgun (WGS) entry which is preliminary data.</text>
</comment>
<dbReference type="EMBL" id="BMAW01121985">
    <property type="protein sequence ID" value="GFT96766.1"/>
    <property type="molecule type" value="Genomic_DNA"/>
</dbReference>
<gene>
    <name evidence="1" type="ORF">NPIL_40211</name>
</gene>
<accession>A0A8X6Q2M4</accession>
<keyword evidence="2" id="KW-1185">Reference proteome</keyword>
<name>A0A8X6Q2M4_NEPPI</name>
<sequence>MVTVFLQRLEKSPLEIVTTKQDQSSRNGPGGLEEKLFLILLRRTTDGIIQADRGTLFERIKGEESGINEAKALVKKALKSHNSLKRNVERK</sequence>
<organism evidence="1 2">
    <name type="scientific">Nephila pilipes</name>
    <name type="common">Giant wood spider</name>
    <name type="synonym">Nephila maculata</name>
    <dbReference type="NCBI Taxonomy" id="299642"/>
    <lineage>
        <taxon>Eukaryota</taxon>
        <taxon>Metazoa</taxon>
        <taxon>Ecdysozoa</taxon>
        <taxon>Arthropoda</taxon>
        <taxon>Chelicerata</taxon>
        <taxon>Arachnida</taxon>
        <taxon>Araneae</taxon>
        <taxon>Araneomorphae</taxon>
        <taxon>Entelegynae</taxon>
        <taxon>Araneoidea</taxon>
        <taxon>Nephilidae</taxon>
        <taxon>Nephila</taxon>
    </lineage>
</organism>
<proteinExistence type="predicted"/>
<dbReference type="OrthoDB" id="6437154at2759"/>
<dbReference type="Proteomes" id="UP000887013">
    <property type="component" value="Unassembled WGS sequence"/>
</dbReference>
<protein>
    <submittedName>
        <fullName evidence="1">Uncharacterized protein</fullName>
    </submittedName>
</protein>
<reference evidence="1" key="1">
    <citation type="submission" date="2020-08" db="EMBL/GenBank/DDBJ databases">
        <title>Multicomponent nature underlies the extraordinary mechanical properties of spider dragline silk.</title>
        <authorList>
            <person name="Kono N."/>
            <person name="Nakamura H."/>
            <person name="Mori M."/>
            <person name="Yoshida Y."/>
            <person name="Ohtoshi R."/>
            <person name="Malay A.D."/>
            <person name="Moran D.A.P."/>
            <person name="Tomita M."/>
            <person name="Numata K."/>
            <person name="Arakawa K."/>
        </authorList>
    </citation>
    <scope>NUCLEOTIDE SEQUENCE</scope>
</reference>